<feature type="transmembrane region" description="Helical" evidence="1">
    <location>
        <begin position="136"/>
        <end position="160"/>
    </location>
</feature>
<sequence>MNARRLWTVARLELVQRARTSRWPLVLGAWFVIIGLVTFASWRAVRESNISSGPSLYDVTTFFVLALGMLVVPSLTATTVNGDREHGVLATVQTTLVTSWELVLGKLLASWLVSLCFLATALPFLAWAWIEGGLSIGRVFLSLLVLVLVLAVVAAVGLMFSTLTARPVASAVLTYLTLAALVFGSLITFLLGAVLLTDSVTVRVNGVPESYWAAQTEPPVEGAEPPANGGIPQPTQADCDVFTRTQDVSRTDRLWPLLAVNPFVVVADAAPSRLADGGTFTGGFTPMRWISDGSRDAKAGPRDGDDVVDECSYLAPAGSTPNSSAMTDDAFERAQAARDAAALERRNAHPVWPWGLAFLVALGLVSVLVAERRVQTPVRRLPSGTRIA</sequence>
<reference evidence="2 3" key="1">
    <citation type="submission" date="2013-08" db="EMBL/GenBank/DDBJ databases">
        <title>The genome sequence of Knoellia subterranea.</title>
        <authorList>
            <person name="Zhu W."/>
            <person name="Wang G."/>
        </authorList>
    </citation>
    <scope>NUCLEOTIDE SEQUENCE [LARGE SCALE GENOMIC DNA]</scope>
    <source>
        <strain evidence="2 3">KCTC 19937</strain>
    </source>
</reference>
<keyword evidence="1" id="KW-0472">Membrane</keyword>
<keyword evidence="3" id="KW-1185">Reference proteome</keyword>
<dbReference type="EMBL" id="AVPK01000003">
    <property type="protein sequence ID" value="KGN38049.1"/>
    <property type="molecule type" value="Genomic_DNA"/>
</dbReference>
<feature type="transmembrane region" description="Helical" evidence="1">
    <location>
        <begin position="103"/>
        <end position="130"/>
    </location>
</feature>
<feature type="transmembrane region" description="Helical" evidence="1">
    <location>
        <begin position="172"/>
        <end position="196"/>
    </location>
</feature>
<comment type="caution">
    <text evidence="2">The sequence shown here is derived from an EMBL/GenBank/DDBJ whole genome shotgun (WGS) entry which is preliminary data.</text>
</comment>
<gene>
    <name evidence="2" type="ORF">N803_09735</name>
</gene>
<dbReference type="PANTHER" id="PTHR43471">
    <property type="entry name" value="ABC TRANSPORTER PERMEASE"/>
    <property type="match status" value="1"/>
</dbReference>
<dbReference type="Proteomes" id="UP000030011">
    <property type="component" value="Unassembled WGS sequence"/>
</dbReference>
<protein>
    <recommendedName>
        <fullName evidence="4">ABC transporter permease</fullName>
    </recommendedName>
</protein>
<evidence type="ECO:0000313" key="3">
    <source>
        <dbReference type="Proteomes" id="UP000030011"/>
    </source>
</evidence>
<name>A0A0A0JMV5_9MICO</name>
<evidence type="ECO:0000256" key="1">
    <source>
        <dbReference type="SAM" id="Phobius"/>
    </source>
</evidence>
<organism evidence="2 3">
    <name type="scientific">Knoellia subterranea KCTC 19937</name>
    <dbReference type="NCBI Taxonomy" id="1385521"/>
    <lineage>
        <taxon>Bacteria</taxon>
        <taxon>Bacillati</taxon>
        <taxon>Actinomycetota</taxon>
        <taxon>Actinomycetes</taxon>
        <taxon>Micrococcales</taxon>
        <taxon>Intrasporangiaceae</taxon>
        <taxon>Knoellia</taxon>
    </lineage>
</organism>
<feature type="transmembrane region" description="Helical" evidence="1">
    <location>
        <begin position="21"/>
        <end position="42"/>
    </location>
</feature>
<dbReference type="STRING" id="1385521.N803_09735"/>
<dbReference type="OrthoDB" id="149032at2"/>
<proteinExistence type="predicted"/>
<evidence type="ECO:0000313" key="2">
    <source>
        <dbReference type="EMBL" id="KGN38049.1"/>
    </source>
</evidence>
<keyword evidence="1" id="KW-1133">Transmembrane helix</keyword>
<keyword evidence="1" id="KW-0812">Transmembrane</keyword>
<feature type="transmembrane region" description="Helical" evidence="1">
    <location>
        <begin position="351"/>
        <end position="370"/>
    </location>
</feature>
<dbReference type="AlphaFoldDB" id="A0A0A0JMV5"/>
<evidence type="ECO:0008006" key="4">
    <source>
        <dbReference type="Google" id="ProtNLM"/>
    </source>
</evidence>
<dbReference type="eggNOG" id="COG1277">
    <property type="taxonomic scope" value="Bacteria"/>
</dbReference>
<accession>A0A0A0JMV5</accession>
<dbReference type="RefSeq" id="WP_052111913.1">
    <property type="nucleotide sequence ID" value="NZ_AVPK01000003.1"/>
</dbReference>
<feature type="transmembrane region" description="Helical" evidence="1">
    <location>
        <begin position="62"/>
        <end position="82"/>
    </location>
</feature>